<dbReference type="Proteomes" id="UP000788262">
    <property type="component" value="Unassembled WGS sequence"/>
</dbReference>
<gene>
    <name evidence="1" type="ORF">JS756_00435</name>
</gene>
<dbReference type="EMBL" id="JAFFZS010000001">
    <property type="protein sequence ID" value="MBN0042601.1"/>
    <property type="molecule type" value="Genomic_DNA"/>
</dbReference>
<keyword evidence="2" id="KW-1185">Reference proteome</keyword>
<organism evidence="1 2">
    <name type="scientific">Streptomyces actuosus</name>
    <dbReference type="NCBI Taxonomy" id="1885"/>
    <lineage>
        <taxon>Bacteria</taxon>
        <taxon>Bacillati</taxon>
        <taxon>Actinomycetota</taxon>
        <taxon>Actinomycetes</taxon>
        <taxon>Kitasatosporales</taxon>
        <taxon>Streptomycetaceae</taxon>
        <taxon>Streptomyces</taxon>
    </lineage>
</organism>
<dbReference type="RefSeq" id="WP_205381268.1">
    <property type="nucleotide sequence ID" value="NZ_JAFFZS010000001.1"/>
</dbReference>
<protein>
    <recommendedName>
        <fullName evidence="3">AbaA</fullName>
    </recommendedName>
</protein>
<dbReference type="InterPro" id="IPR016024">
    <property type="entry name" value="ARM-type_fold"/>
</dbReference>
<comment type="caution">
    <text evidence="1">The sequence shown here is derived from an EMBL/GenBank/DDBJ whole genome shotgun (WGS) entry which is preliminary data.</text>
</comment>
<dbReference type="SUPFAM" id="SSF48371">
    <property type="entry name" value="ARM repeat"/>
    <property type="match status" value="1"/>
</dbReference>
<reference evidence="1 2" key="1">
    <citation type="submission" date="2021-02" db="EMBL/GenBank/DDBJ databases">
        <title>Whole genome sequencing of Streptomyces actuosus VRA1.</title>
        <authorList>
            <person name="Sen G."/>
            <person name="Sen A."/>
        </authorList>
    </citation>
    <scope>NUCLEOTIDE SEQUENCE [LARGE SCALE GENOMIC DNA]</scope>
    <source>
        <strain evidence="1 2">VRA1</strain>
    </source>
</reference>
<sequence>MGAHTHRHAPAEGPTPRAAALAALDEVPWGEIKDSTGSAAAIPVLLDSVARGDAETARAALDELRSRICQYGFVVEQATAATVPFLWELAQLPHVTCRAHIIQLLKNIADARQWERTAAVYPKLLNRRENHVTWERDARRAVHARRGALHRLLADDDTEIARATTELARALGE</sequence>
<accession>A0ABS2VHN3</accession>
<proteinExistence type="predicted"/>
<name>A0ABS2VHN3_STRAS</name>
<evidence type="ECO:0008006" key="3">
    <source>
        <dbReference type="Google" id="ProtNLM"/>
    </source>
</evidence>
<evidence type="ECO:0000313" key="1">
    <source>
        <dbReference type="EMBL" id="MBN0042601.1"/>
    </source>
</evidence>
<evidence type="ECO:0000313" key="2">
    <source>
        <dbReference type="Proteomes" id="UP000788262"/>
    </source>
</evidence>